<dbReference type="EMBL" id="WSZM01000199">
    <property type="protein sequence ID" value="KAF4038358.1"/>
    <property type="molecule type" value="Genomic_DNA"/>
</dbReference>
<reference evidence="2" key="1">
    <citation type="submission" date="2020-04" db="EMBL/GenBank/DDBJ databases">
        <title>Hybrid Assembly of Korean Phytophthora infestans isolates.</title>
        <authorList>
            <person name="Prokchorchik M."/>
            <person name="Lee Y."/>
            <person name="Seo J."/>
            <person name="Cho J.-H."/>
            <person name="Park Y.-E."/>
            <person name="Jang D.-C."/>
            <person name="Im J.-S."/>
            <person name="Choi J.-G."/>
            <person name="Park H.-J."/>
            <person name="Lee G.-B."/>
            <person name="Lee Y.-G."/>
            <person name="Hong S.-Y."/>
            <person name="Cho K."/>
            <person name="Sohn K.H."/>
        </authorList>
    </citation>
    <scope>NUCLEOTIDE SEQUENCE</scope>
    <source>
        <strain evidence="2">KR_1_A1</strain>
    </source>
</reference>
<keyword evidence="3" id="KW-1185">Reference proteome</keyword>
<sequence>MPYHAPLVNPTQERQEESGENLDEKGHLGFLAAKRQPYLFQSVARDPFFASSTRAPRAVGWVHPWLKAQLLRLSSTLYVLAIPTSNVFAAAAWLSILEFTSTSSSSS</sequence>
<gene>
    <name evidence="2" type="ORF">GN244_ATG09529</name>
</gene>
<protein>
    <submittedName>
        <fullName evidence="2">Uncharacterized protein</fullName>
    </submittedName>
</protein>
<accession>A0A833WDK2</accession>
<evidence type="ECO:0000313" key="3">
    <source>
        <dbReference type="Proteomes" id="UP000602510"/>
    </source>
</evidence>
<name>A0A833WDK2_PHYIN</name>
<proteinExistence type="predicted"/>
<feature type="compositionally biased region" description="Basic and acidic residues" evidence="1">
    <location>
        <begin position="13"/>
        <end position="23"/>
    </location>
</feature>
<evidence type="ECO:0000256" key="1">
    <source>
        <dbReference type="SAM" id="MobiDB-lite"/>
    </source>
</evidence>
<organism evidence="2 3">
    <name type="scientific">Phytophthora infestans</name>
    <name type="common">Potato late blight agent</name>
    <name type="synonym">Botrytis infestans</name>
    <dbReference type="NCBI Taxonomy" id="4787"/>
    <lineage>
        <taxon>Eukaryota</taxon>
        <taxon>Sar</taxon>
        <taxon>Stramenopiles</taxon>
        <taxon>Oomycota</taxon>
        <taxon>Peronosporomycetes</taxon>
        <taxon>Peronosporales</taxon>
        <taxon>Peronosporaceae</taxon>
        <taxon>Phytophthora</taxon>
    </lineage>
</organism>
<feature type="region of interest" description="Disordered" evidence="1">
    <location>
        <begin position="1"/>
        <end position="23"/>
    </location>
</feature>
<evidence type="ECO:0000313" key="2">
    <source>
        <dbReference type="EMBL" id="KAF4038358.1"/>
    </source>
</evidence>
<dbReference type="AlphaFoldDB" id="A0A833WDK2"/>
<comment type="caution">
    <text evidence="2">The sequence shown here is derived from an EMBL/GenBank/DDBJ whole genome shotgun (WGS) entry which is preliminary data.</text>
</comment>
<dbReference type="Proteomes" id="UP000602510">
    <property type="component" value="Unassembled WGS sequence"/>
</dbReference>